<feature type="domain" description="Band 7" evidence="7">
    <location>
        <begin position="30"/>
        <end position="210"/>
    </location>
</feature>
<evidence type="ECO:0000256" key="6">
    <source>
        <dbReference type="SAM" id="Phobius"/>
    </source>
</evidence>
<dbReference type="AlphaFoldDB" id="A0A1Q8V593"/>
<evidence type="ECO:0000256" key="3">
    <source>
        <dbReference type="ARBA" id="ARBA00023136"/>
    </source>
</evidence>
<keyword evidence="6" id="KW-1133">Transmembrane helix</keyword>
<evidence type="ECO:0000256" key="1">
    <source>
        <dbReference type="ARBA" id="ARBA00004370"/>
    </source>
</evidence>
<evidence type="ECO:0000256" key="2">
    <source>
        <dbReference type="ARBA" id="ARBA00007161"/>
    </source>
</evidence>
<comment type="subcellular location">
    <subcellularLocation>
        <location evidence="1">Membrane</location>
    </subcellularLocation>
</comment>
<feature type="region of interest" description="Disordered" evidence="5">
    <location>
        <begin position="456"/>
        <end position="480"/>
    </location>
</feature>
<keyword evidence="6" id="KW-0812">Transmembrane</keyword>
<feature type="domain" description="Flotillin C-terminal" evidence="8">
    <location>
        <begin position="348"/>
        <end position="428"/>
    </location>
</feature>
<dbReference type="RefSeq" id="WP_075377461.1">
    <property type="nucleotide sequence ID" value="NZ_MSKJ01000029.1"/>
</dbReference>
<dbReference type="GO" id="GO:0005886">
    <property type="term" value="C:plasma membrane"/>
    <property type="evidence" value="ECO:0007669"/>
    <property type="project" value="TreeGrafter"/>
</dbReference>
<dbReference type="InterPro" id="IPR031905">
    <property type="entry name" value="Flotillin_C"/>
</dbReference>
<keyword evidence="3 6" id="KW-0472">Membrane</keyword>
<dbReference type="EMBL" id="MSKJ01000029">
    <property type="protein sequence ID" value="OLO43233.1"/>
    <property type="molecule type" value="Genomic_DNA"/>
</dbReference>
<feature type="coiled-coil region" evidence="4">
    <location>
        <begin position="199"/>
        <end position="226"/>
    </location>
</feature>
<evidence type="ECO:0000313" key="9">
    <source>
        <dbReference type="EMBL" id="OLO43233.1"/>
    </source>
</evidence>
<dbReference type="GO" id="GO:0002020">
    <property type="term" value="F:protease binding"/>
    <property type="evidence" value="ECO:0007669"/>
    <property type="project" value="TreeGrafter"/>
</dbReference>
<dbReference type="CDD" id="cd03399">
    <property type="entry name" value="SPFH_flotillin"/>
    <property type="match status" value="1"/>
</dbReference>
<protein>
    <submittedName>
        <fullName evidence="9">Flotillin</fullName>
    </submittedName>
</protein>
<evidence type="ECO:0000259" key="8">
    <source>
        <dbReference type="Pfam" id="PF15975"/>
    </source>
</evidence>
<dbReference type="Proteomes" id="UP000186857">
    <property type="component" value="Unassembled WGS sequence"/>
</dbReference>
<dbReference type="PANTHER" id="PTHR13806:SF46">
    <property type="entry name" value="FLOTILLIN-1-RELATED"/>
    <property type="match status" value="1"/>
</dbReference>
<evidence type="ECO:0000259" key="7">
    <source>
        <dbReference type="Pfam" id="PF01145"/>
    </source>
</evidence>
<gene>
    <name evidence="9" type="ORF">BKH29_11130</name>
</gene>
<dbReference type="Gene3D" id="3.30.479.30">
    <property type="entry name" value="Band 7 domain"/>
    <property type="match status" value="1"/>
</dbReference>
<feature type="transmembrane region" description="Helical" evidence="6">
    <location>
        <begin position="6"/>
        <end position="24"/>
    </location>
</feature>
<dbReference type="InterPro" id="IPR027705">
    <property type="entry name" value="Flotillin_fam"/>
</dbReference>
<reference evidence="9 10" key="1">
    <citation type="submission" date="2016-12" db="EMBL/GenBank/DDBJ databases">
        <title>Genomic Comparison of strains in the 'Actinomyces naeslundii' Group.</title>
        <authorList>
            <person name="Mughal S.R."/>
            <person name="Do T."/>
            <person name="Gilbert S.C."/>
            <person name="Witherden E.A."/>
            <person name="Didelot X."/>
            <person name="Beighton D."/>
        </authorList>
    </citation>
    <scope>NUCLEOTIDE SEQUENCE [LARGE SCALE GENOMIC DNA]</scope>
    <source>
        <strain evidence="9 10">CCUG 33920</strain>
    </source>
</reference>
<sequence>MGVSVIGLIAVVAIIVLAAVAYLFSRIVVVPSNLTGLISGSNRGTVKIVHPGGRDFVLPIIQTIQYLPFTQTTIGFKVTAEDENKINVNVAAVAAVKVGDSDEQVRAAAKRFLGKPNTDQAIADSAREALIGSLRSIIGHMTVTDLISDRDALQRNVFDDAKSIMANMGLEIDMLQVSEITDAGGYIESLGVPEQQRVEKDARIARANAEREARDAEVTSRQQIAERERDLSLRQAQLKAETDKAQADADSAGPIARAAKEREIAIIGQEAAEAKAALTERELDSTVRKPADAARYQREQEAQASKTEALLRAQADAERTRLDAEAQAQATVARAEAEAKATAARARAEAEAIAARGQAEADTIRAAGEAEAKAMSDKADALAKYGEAATRQMLLDKAPEIARALSEPLASVRDLSIISTEGASALPKAVANNVEQLDLILRSLVGTGLTDMVGSHLPGSDASADHAGPANHADRDNQDDAAPVVVVEHPEH</sequence>
<name>A0A1Q8V593_9ACTO</name>
<evidence type="ECO:0000256" key="5">
    <source>
        <dbReference type="SAM" id="MobiDB-lite"/>
    </source>
</evidence>
<dbReference type="SUPFAM" id="SSF117892">
    <property type="entry name" value="Band 7/SPFH domain"/>
    <property type="match status" value="1"/>
</dbReference>
<keyword evidence="4" id="KW-0175">Coiled coil</keyword>
<evidence type="ECO:0000256" key="4">
    <source>
        <dbReference type="SAM" id="Coils"/>
    </source>
</evidence>
<dbReference type="Pfam" id="PF15975">
    <property type="entry name" value="Flot"/>
    <property type="match status" value="1"/>
</dbReference>
<dbReference type="GO" id="GO:0072659">
    <property type="term" value="P:protein localization to plasma membrane"/>
    <property type="evidence" value="ECO:0007669"/>
    <property type="project" value="TreeGrafter"/>
</dbReference>
<evidence type="ECO:0000313" key="10">
    <source>
        <dbReference type="Proteomes" id="UP000186857"/>
    </source>
</evidence>
<organism evidence="9 10">
    <name type="scientific">Actinomyces oris</name>
    <dbReference type="NCBI Taxonomy" id="544580"/>
    <lineage>
        <taxon>Bacteria</taxon>
        <taxon>Bacillati</taxon>
        <taxon>Actinomycetota</taxon>
        <taxon>Actinomycetes</taxon>
        <taxon>Actinomycetales</taxon>
        <taxon>Actinomycetaceae</taxon>
        <taxon>Actinomyces</taxon>
    </lineage>
</organism>
<comment type="caution">
    <text evidence="9">The sequence shown here is derived from an EMBL/GenBank/DDBJ whole genome shotgun (WGS) entry which is preliminary data.</text>
</comment>
<dbReference type="Pfam" id="PF01145">
    <property type="entry name" value="Band_7"/>
    <property type="match status" value="1"/>
</dbReference>
<dbReference type="InterPro" id="IPR036013">
    <property type="entry name" value="Band_7/SPFH_dom_sf"/>
</dbReference>
<accession>A0A1Q8V593</accession>
<proteinExistence type="inferred from homology"/>
<dbReference type="PANTHER" id="PTHR13806">
    <property type="entry name" value="FLOTILLIN-RELATED"/>
    <property type="match status" value="1"/>
</dbReference>
<dbReference type="InterPro" id="IPR001107">
    <property type="entry name" value="Band_7"/>
</dbReference>
<dbReference type="OrthoDB" id="9786220at2"/>
<comment type="similarity">
    <text evidence="2">Belongs to the band 7/mec-2 family. Flotillin subfamily.</text>
</comment>